<keyword evidence="3" id="KW-0804">Transcription</keyword>
<dbReference type="PANTHER" id="PTHR44688">
    <property type="entry name" value="DNA-BINDING TRANSCRIPTIONAL ACTIVATOR DEVR_DOSR"/>
    <property type="match status" value="1"/>
</dbReference>
<dbReference type="CDD" id="cd06170">
    <property type="entry name" value="LuxR_C_like"/>
    <property type="match status" value="1"/>
</dbReference>
<evidence type="ECO:0000256" key="4">
    <source>
        <dbReference type="PROSITE-ProRule" id="PRU00169"/>
    </source>
</evidence>
<dbReference type="SMART" id="SM00448">
    <property type="entry name" value="REC"/>
    <property type="match status" value="1"/>
</dbReference>
<evidence type="ECO:0000256" key="1">
    <source>
        <dbReference type="ARBA" id="ARBA00023015"/>
    </source>
</evidence>
<dbReference type="PROSITE" id="PS50110">
    <property type="entry name" value="RESPONSE_REGULATORY"/>
    <property type="match status" value="1"/>
</dbReference>
<evidence type="ECO:0000256" key="2">
    <source>
        <dbReference type="ARBA" id="ARBA00023125"/>
    </source>
</evidence>
<dbReference type="EMBL" id="RCHI01000006">
    <property type="protein sequence ID" value="RLL65340.1"/>
    <property type="molecule type" value="Genomic_DNA"/>
</dbReference>
<dbReference type="InterPro" id="IPR001789">
    <property type="entry name" value="Sig_transdc_resp-reg_receiver"/>
</dbReference>
<gene>
    <name evidence="7" type="ORF">DYS74_08465</name>
</gene>
<evidence type="ECO:0000313" key="7">
    <source>
        <dbReference type="EMBL" id="RLL65340.1"/>
    </source>
</evidence>
<feature type="modified residue" description="4-aspartylphosphate" evidence="4">
    <location>
        <position position="60"/>
    </location>
</feature>
<keyword evidence="1" id="KW-0805">Transcription regulation</keyword>
<evidence type="ECO:0000313" key="8">
    <source>
        <dbReference type="Proteomes" id="UP000279673"/>
    </source>
</evidence>
<dbReference type="RefSeq" id="WP_121532807.1">
    <property type="nucleotide sequence ID" value="NZ_RCHI01000006.1"/>
</dbReference>
<reference evidence="7 8" key="1">
    <citation type="submission" date="2018-10" db="EMBL/GenBank/DDBJ databases">
        <title>Rhodobacter sp . BO-81.</title>
        <authorList>
            <person name="Im W.T."/>
        </authorList>
    </citation>
    <scope>NUCLEOTIDE SEQUENCE [LARGE SCALE GENOMIC DNA]</scope>
    <source>
        <strain evidence="7 8">BO-81</strain>
    </source>
</reference>
<dbReference type="Proteomes" id="UP000279673">
    <property type="component" value="Unassembled WGS sequence"/>
</dbReference>
<dbReference type="GO" id="GO:0006355">
    <property type="term" value="P:regulation of DNA-templated transcription"/>
    <property type="evidence" value="ECO:0007669"/>
    <property type="project" value="InterPro"/>
</dbReference>
<dbReference type="Gene3D" id="3.40.50.2300">
    <property type="match status" value="1"/>
</dbReference>
<dbReference type="GO" id="GO:0003677">
    <property type="term" value="F:DNA binding"/>
    <property type="evidence" value="ECO:0007669"/>
    <property type="project" value="UniProtKB-KW"/>
</dbReference>
<evidence type="ECO:0000256" key="3">
    <source>
        <dbReference type="ARBA" id="ARBA00023163"/>
    </source>
</evidence>
<organism evidence="7 8">
    <name type="scientific">Paenirhodobacter hankyongi</name>
    <dbReference type="NCBI Taxonomy" id="2294033"/>
    <lineage>
        <taxon>Bacteria</taxon>
        <taxon>Pseudomonadati</taxon>
        <taxon>Pseudomonadota</taxon>
        <taxon>Alphaproteobacteria</taxon>
        <taxon>Rhodobacterales</taxon>
        <taxon>Rhodobacter group</taxon>
        <taxon>Paenirhodobacter</taxon>
    </lineage>
</organism>
<dbReference type="PROSITE" id="PS50043">
    <property type="entry name" value="HTH_LUXR_2"/>
    <property type="match status" value="1"/>
</dbReference>
<dbReference type="Pfam" id="PF00072">
    <property type="entry name" value="Response_reg"/>
    <property type="match status" value="1"/>
</dbReference>
<comment type="caution">
    <text evidence="7">The sequence shown here is derived from an EMBL/GenBank/DDBJ whole genome shotgun (WGS) entry which is preliminary data.</text>
</comment>
<dbReference type="PRINTS" id="PR00038">
    <property type="entry name" value="HTHLUXR"/>
</dbReference>
<name>A0A421BQV4_9RHOB</name>
<dbReference type="SUPFAM" id="SSF46894">
    <property type="entry name" value="C-terminal effector domain of the bipartite response regulators"/>
    <property type="match status" value="1"/>
</dbReference>
<keyword evidence="2 7" id="KW-0238">DNA-binding</keyword>
<keyword evidence="8" id="KW-1185">Reference proteome</keyword>
<dbReference type="SMART" id="SM00421">
    <property type="entry name" value="HTH_LUXR"/>
    <property type="match status" value="1"/>
</dbReference>
<dbReference type="PANTHER" id="PTHR44688:SF16">
    <property type="entry name" value="DNA-BINDING TRANSCRIPTIONAL ACTIVATOR DEVR_DOSR"/>
    <property type="match status" value="1"/>
</dbReference>
<dbReference type="InterPro" id="IPR011006">
    <property type="entry name" value="CheY-like_superfamily"/>
</dbReference>
<accession>A0A421BQV4</accession>
<dbReference type="GO" id="GO:0000160">
    <property type="term" value="P:phosphorelay signal transduction system"/>
    <property type="evidence" value="ECO:0007669"/>
    <property type="project" value="InterPro"/>
</dbReference>
<protein>
    <submittedName>
        <fullName evidence="7">DNA-binding response regulator</fullName>
    </submittedName>
</protein>
<sequence>MDGDRQVLIVEDMAPLRRAMAELAARIFGARPGEAGSLAEARDWLRRNRDIDRPLIALVDLGLPDGSGDALIAELAGDTNATAIVTTVFEDDGTVLRALGAGAHGYLLKGEDLAGIEARLAGLERGEVAISPRIARRLLERLRSPATPAPVDPAVALTQRETEVLRAIGRGLTIPEAAHALGIGAQTVGTHVKNIYRKLNIASRAEAAIEAARRGLL</sequence>
<dbReference type="InterPro" id="IPR000792">
    <property type="entry name" value="Tscrpt_reg_LuxR_C"/>
</dbReference>
<feature type="domain" description="Response regulatory" evidence="6">
    <location>
        <begin position="6"/>
        <end position="124"/>
    </location>
</feature>
<evidence type="ECO:0000259" key="5">
    <source>
        <dbReference type="PROSITE" id="PS50043"/>
    </source>
</evidence>
<dbReference type="AlphaFoldDB" id="A0A421BQV4"/>
<feature type="domain" description="HTH luxR-type" evidence="5">
    <location>
        <begin position="150"/>
        <end position="215"/>
    </location>
</feature>
<dbReference type="Pfam" id="PF00196">
    <property type="entry name" value="GerE"/>
    <property type="match status" value="1"/>
</dbReference>
<proteinExistence type="predicted"/>
<dbReference type="SUPFAM" id="SSF52172">
    <property type="entry name" value="CheY-like"/>
    <property type="match status" value="1"/>
</dbReference>
<keyword evidence="4" id="KW-0597">Phosphoprotein</keyword>
<evidence type="ECO:0000259" key="6">
    <source>
        <dbReference type="PROSITE" id="PS50110"/>
    </source>
</evidence>
<dbReference type="InterPro" id="IPR016032">
    <property type="entry name" value="Sig_transdc_resp-reg_C-effctor"/>
</dbReference>